<keyword evidence="1" id="KW-0813">Transport</keyword>
<dbReference type="Gene3D" id="2.30.42.10">
    <property type="match status" value="2"/>
</dbReference>
<accession>A0ABQ9TQJ1</accession>
<dbReference type="PANTHER" id="PTHR12345">
    <property type="entry name" value="SYNTENIN RELATED"/>
    <property type="match status" value="1"/>
</dbReference>
<dbReference type="PROSITE" id="PS50106">
    <property type="entry name" value="PDZ"/>
    <property type="match status" value="2"/>
</dbReference>
<keyword evidence="2" id="KW-0597">Phosphoprotein</keyword>
<dbReference type="InterPro" id="IPR036034">
    <property type="entry name" value="PDZ_sf"/>
</dbReference>
<proteinExistence type="predicted"/>
<dbReference type="InterPro" id="IPR006020">
    <property type="entry name" value="PTB/PI_dom"/>
</dbReference>
<evidence type="ECO:0000256" key="2">
    <source>
        <dbReference type="ARBA" id="ARBA00022553"/>
    </source>
</evidence>
<organism evidence="7 8">
    <name type="scientific">Saguinus oedipus</name>
    <name type="common">Cotton-top tamarin</name>
    <name type="synonym">Oedipomidas oedipus</name>
    <dbReference type="NCBI Taxonomy" id="9490"/>
    <lineage>
        <taxon>Eukaryota</taxon>
        <taxon>Metazoa</taxon>
        <taxon>Chordata</taxon>
        <taxon>Craniata</taxon>
        <taxon>Vertebrata</taxon>
        <taxon>Euteleostomi</taxon>
        <taxon>Mammalia</taxon>
        <taxon>Eutheria</taxon>
        <taxon>Euarchontoglires</taxon>
        <taxon>Primates</taxon>
        <taxon>Haplorrhini</taxon>
        <taxon>Platyrrhini</taxon>
        <taxon>Cebidae</taxon>
        <taxon>Callitrichinae</taxon>
        <taxon>Saguinus</taxon>
    </lineage>
</organism>
<feature type="domain" description="PDZ" evidence="6">
    <location>
        <begin position="143"/>
        <end position="228"/>
    </location>
</feature>
<dbReference type="Gene3D" id="2.30.29.30">
    <property type="entry name" value="Pleckstrin-homology domain (PH domain)/Phosphotyrosine-binding domain (PTB)"/>
    <property type="match status" value="1"/>
</dbReference>
<gene>
    <name evidence="7" type="primary">APBA3_1</name>
    <name evidence="7" type="ORF">P7K49_032948</name>
</gene>
<evidence type="ECO:0000259" key="6">
    <source>
        <dbReference type="PROSITE" id="PS50106"/>
    </source>
</evidence>
<dbReference type="PROSITE" id="PS01179">
    <property type="entry name" value="PID"/>
    <property type="match status" value="1"/>
</dbReference>
<comment type="caution">
    <text evidence="7">The sequence shown here is derived from an EMBL/GenBank/DDBJ whole genome shotgun (WGS) entry which is preliminary data.</text>
</comment>
<dbReference type="Pfam" id="PF00595">
    <property type="entry name" value="PDZ"/>
    <property type="match status" value="2"/>
</dbReference>
<name>A0ABQ9TQJ1_SAGOE</name>
<evidence type="ECO:0000313" key="8">
    <source>
        <dbReference type="Proteomes" id="UP001266305"/>
    </source>
</evidence>
<feature type="domain" description="PID" evidence="5">
    <location>
        <begin position="1"/>
        <end position="78"/>
    </location>
</feature>
<dbReference type="SMART" id="SM00228">
    <property type="entry name" value="PDZ"/>
    <property type="match status" value="2"/>
</dbReference>
<dbReference type="PANTHER" id="PTHR12345:SF9">
    <property type="entry name" value="AMYLOID-BETA A4 PRECURSOR PROTEIN-BINDING FAMILY A MEMBER 3"/>
    <property type="match status" value="1"/>
</dbReference>
<dbReference type="SUPFAM" id="SSF50156">
    <property type="entry name" value="PDZ domain-like"/>
    <property type="match status" value="2"/>
</dbReference>
<evidence type="ECO:0000259" key="5">
    <source>
        <dbReference type="PROSITE" id="PS01179"/>
    </source>
</evidence>
<sequence>MDHALHTISYTADIGCVLVLMARRRRARGPAPQDHGRRLHRMLCHVFHTEDAQLIAQAIGQAFATAYSQFLRESGIDPSQVGTHPSPGTAGPGHLHNGDLDHFSNSDNCREVSEALGSPRPALAHPRLHQAPPSSLHVPSVSQVCLEKRRGEGLGVALVESGWGSLLPTAVIANLLHGGPAERSGALSIGDRLTAINGTSLVGLPLAACQAAVREAKSQTSVTLSIVHCPPVTTAIIHRPHAREQLGFCVEDGIVRPWPLARPLSSNPLFVPQICSLLRGGIAERGGIRVGHRIIEINGQSVVATPHARIIQLLTEAYGEVCRRWVVAWGVPLLRPQACPEPSSASAPQVHIKTMPAATYRLLTGQEQPVYL</sequence>
<evidence type="ECO:0000256" key="4">
    <source>
        <dbReference type="SAM" id="MobiDB-lite"/>
    </source>
</evidence>
<reference evidence="7 8" key="1">
    <citation type="submission" date="2023-05" db="EMBL/GenBank/DDBJ databases">
        <title>B98-5 Cell Line De Novo Hybrid Assembly: An Optical Mapping Approach.</title>
        <authorList>
            <person name="Kananen K."/>
            <person name="Auerbach J.A."/>
            <person name="Kautto E."/>
            <person name="Blachly J.S."/>
        </authorList>
    </citation>
    <scope>NUCLEOTIDE SEQUENCE [LARGE SCALE GENOMIC DNA]</scope>
    <source>
        <strain evidence="7">B95-8</strain>
        <tissue evidence="7">Cell line</tissue>
    </source>
</reference>
<dbReference type="Pfam" id="PF00640">
    <property type="entry name" value="PID"/>
    <property type="match status" value="1"/>
</dbReference>
<feature type="region of interest" description="Disordered" evidence="4">
    <location>
        <begin position="76"/>
        <end position="116"/>
    </location>
</feature>
<dbReference type="InterPro" id="IPR011993">
    <property type="entry name" value="PH-like_dom_sf"/>
</dbReference>
<dbReference type="InterPro" id="IPR051230">
    <property type="entry name" value="APP-Binding"/>
</dbReference>
<keyword evidence="8" id="KW-1185">Reference proteome</keyword>
<protein>
    <submittedName>
        <fullName evidence="7">Amyloid-beta A4 protein-binding A member 3</fullName>
    </submittedName>
</protein>
<dbReference type="Proteomes" id="UP001266305">
    <property type="component" value="Unassembled WGS sequence"/>
</dbReference>
<feature type="compositionally biased region" description="Basic and acidic residues" evidence="4">
    <location>
        <begin position="96"/>
        <end position="113"/>
    </location>
</feature>
<evidence type="ECO:0000256" key="3">
    <source>
        <dbReference type="ARBA" id="ARBA00022737"/>
    </source>
</evidence>
<keyword evidence="3" id="KW-0677">Repeat</keyword>
<dbReference type="EMBL" id="JASSZA010000019">
    <property type="protein sequence ID" value="KAK2087041.1"/>
    <property type="molecule type" value="Genomic_DNA"/>
</dbReference>
<feature type="domain" description="PDZ" evidence="6">
    <location>
        <begin position="234"/>
        <end position="321"/>
    </location>
</feature>
<dbReference type="InterPro" id="IPR001478">
    <property type="entry name" value="PDZ"/>
</dbReference>
<evidence type="ECO:0000313" key="7">
    <source>
        <dbReference type="EMBL" id="KAK2087041.1"/>
    </source>
</evidence>
<evidence type="ECO:0000256" key="1">
    <source>
        <dbReference type="ARBA" id="ARBA00022448"/>
    </source>
</evidence>
<dbReference type="CDD" id="cd06720">
    <property type="entry name" value="PDZ1_APBA1_3-like"/>
    <property type="match status" value="1"/>
</dbReference>
<dbReference type="SUPFAM" id="SSF50729">
    <property type="entry name" value="PH domain-like"/>
    <property type="match status" value="1"/>
</dbReference>